<reference evidence="2" key="1">
    <citation type="journal article" date="2015" name="PLoS Genet.">
        <title>The dynamic genome and transcriptome of the human fungal pathogen Blastomyces and close relative Emmonsia.</title>
        <authorList>
            <person name="Munoz J.F."/>
            <person name="Gauthier G.M."/>
            <person name="Desjardins C.A."/>
            <person name="Gallo J.E."/>
            <person name="Holder J."/>
            <person name="Sullivan T.D."/>
            <person name="Marty A.J."/>
            <person name="Carmen J.C."/>
            <person name="Chen Z."/>
            <person name="Ding L."/>
            <person name="Gujja S."/>
            <person name="Magrini V."/>
            <person name="Misas E."/>
            <person name="Mitreva M."/>
            <person name="Priest M."/>
            <person name="Saif S."/>
            <person name="Whiston E.A."/>
            <person name="Young S."/>
            <person name="Zeng Q."/>
            <person name="Goldman W.E."/>
            <person name="Mardis E.R."/>
            <person name="Taylor J.W."/>
            <person name="McEwen J.G."/>
            <person name="Clay O.K."/>
            <person name="Klein B.S."/>
            <person name="Cuomo C.A."/>
        </authorList>
    </citation>
    <scope>NUCLEOTIDE SEQUENCE [LARGE SCALE GENOMIC DNA]</scope>
    <source>
        <strain evidence="2">UAMH 139</strain>
    </source>
</reference>
<accession>A0A0H1B6G7</accession>
<dbReference type="Proteomes" id="UP000053573">
    <property type="component" value="Unassembled WGS sequence"/>
</dbReference>
<gene>
    <name evidence="1" type="ORF">EMPG_17477</name>
</gene>
<name>A0A0H1B6G7_9EURO</name>
<dbReference type="EMBL" id="LDEV01002928">
    <property type="protein sequence ID" value="KLJ07034.1"/>
    <property type="molecule type" value="Genomic_DNA"/>
</dbReference>
<evidence type="ECO:0000313" key="1">
    <source>
        <dbReference type="EMBL" id="KLJ07034.1"/>
    </source>
</evidence>
<dbReference type="AlphaFoldDB" id="A0A0H1B6G7"/>
<comment type="caution">
    <text evidence="1">The sequence shown here is derived from an EMBL/GenBank/DDBJ whole genome shotgun (WGS) entry which is preliminary data.</text>
</comment>
<protein>
    <submittedName>
        <fullName evidence="1">Uncharacterized protein</fullName>
    </submittedName>
</protein>
<keyword evidence="2" id="KW-1185">Reference proteome</keyword>
<organism evidence="1 2">
    <name type="scientific">Blastomyces silverae</name>
    <dbReference type="NCBI Taxonomy" id="2060906"/>
    <lineage>
        <taxon>Eukaryota</taxon>
        <taxon>Fungi</taxon>
        <taxon>Dikarya</taxon>
        <taxon>Ascomycota</taxon>
        <taxon>Pezizomycotina</taxon>
        <taxon>Eurotiomycetes</taxon>
        <taxon>Eurotiomycetidae</taxon>
        <taxon>Onygenales</taxon>
        <taxon>Ajellomycetaceae</taxon>
        <taxon>Blastomyces</taxon>
    </lineage>
</organism>
<evidence type="ECO:0000313" key="2">
    <source>
        <dbReference type="Proteomes" id="UP000053573"/>
    </source>
</evidence>
<proteinExistence type="predicted"/>
<sequence length="87" mass="10285">MRKHYGANWERIDGFWFLGMLAKRHIKCSCHLNEVSINSRKRLIPVSTTLVPWHCRRGLRALAIKNSILVMLSTAYWQSYRRVLTID</sequence>